<protein>
    <submittedName>
        <fullName evidence="1">Uncharacterized protein</fullName>
    </submittedName>
</protein>
<organism evidence="1 2">
    <name type="scientific">Elysia crispata</name>
    <name type="common">lettuce slug</name>
    <dbReference type="NCBI Taxonomy" id="231223"/>
    <lineage>
        <taxon>Eukaryota</taxon>
        <taxon>Metazoa</taxon>
        <taxon>Spiralia</taxon>
        <taxon>Lophotrochozoa</taxon>
        <taxon>Mollusca</taxon>
        <taxon>Gastropoda</taxon>
        <taxon>Heterobranchia</taxon>
        <taxon>Euthyneura</taxon>
        <taxon>Panpulmonata</taxon>
        <taxon>Sacoglossa</taxon>
        <taxon>Placobranchoidea</taxon>
        <taxon>Plakobranchidae</taxon>
        <taxon>Elysia</taxon>
    </lineage>
</organism>
<gene>
    <name evidence="1" type="ORF">RRG08_012405</name>
</gene>
<comment type="caution">
    <text evidence="1">The sequence shown here is derived from an EMBL/GenBank/DDBJ whole genome shotgun (WGS) entry which is preliminary data.</text>
</comment>
<dbReference type="EMBL" id="JAWDGP010006023">
    <property type="protein sequence ID" value="KAK3748411.1"/>
    <property type="molecule type" value="Genomic_DNA"/>
</dbReference>
<evidence type="ECO:0000313" key="2">
    <source>
        <dbReference type="Proteomes" id="UP001283361"/>
    </source>
</evidence>
<dbReference type="AlphaFoldDB" id="A0AAE0YKU9"/>
<sequence>MVEATGTSCHGKDDEPSGALCELVMILIVGRKSYLSQPKEHACGGARRKIVSNLHLPSRFHYALTYWCSKLGGMASTKRFRATSEFELKNNYTEGIKVLTPYHVKDFTNLGVGAGYVKTFLLCPWFIGRYQGLRWLVVVLMKYPHDPGLAITVTFASASISFVSPELSGYLRSHFSMRPISSAEQLEL</sequence>
<dbReference type="Proteomes" id="UP001283361">
    <property type="component" value="Unassembled WGS sequence"/>
</dbReference>
<keyword evidence="2" id="KW-1185">Reference proteome</keyword>
<proteinExistence type="predicted"/>
<name>A0AAE0YKU9_9GAST</name>
<accession>A0AAE0YKU9</accession>
<reference evidence="1" key="1">
    <citation type="journal article" date="2023" name="G3 (Bethesda)">
        <title>A reference genome for the long-term kleptoplast-retaining sea slug Elysia crispata morphotype clarki.</title>
        <authorList>
            <person name="Eastman K.E."/>
            <person name="Pendleton A.L."/>
            <person name="Shaikh M.A."/>
            <person name="Suttiyut T."/>
            <person name="Ogas R."/>
            <person name="Tomko P."/>
            <person name="Gavelis G."/>
            <person name="Widhalm J.R."/>
            <person name="Wisecaver J.H."/>
        </authorList>
    </citation>
    <scope>NUCLEOTIDE SEQUENCE</scope>
    <source>
        <strain evidence="1">ECLA1</strain>
    </source>
</reference>
<evidence type="ECO:0000313" key="1">
    <source>
        <dbReference type="EMBL" id="KAK3748411.1"/>
    </source>
</evidence>